<dbReference type="RefSeq" id="YP_007348978.1">
    <property type="nucleotide sequence ID" value="NC_020082.1"/>
</dbReference>
<protein>
    <submittedName>
        <fullName evidence="1">Uncharacterized protein</fullName>
    </submittedName>
</protein>
<organism evidence="1 2">
    <name type="scientific">Edwardsiella phage MSW-3</name>
    <dbReference type="NCBI Taxonomy" id="1264700"/>
    <lineage>
        <taxon>Viruses</taxon>
        <taxon>Duplodnaviria</taxon>
        <taxon>Heunggongvirae</taxon>
        <taxon>Uroviricota</taxon>
        <taxon>Caudoviricetes</taxon>
        <taxon>Yokohamavirus</taxon>
        <taxon>Yokohamavirus MSW3</taxon>
    </lineage>
</organism>
<dbReference type="Proteomes" id="UP000010365">
    <property type="component" value="Segment"/>
</dbReference>
<dbReference type="EMBL" id="AB767244">
    <property type="protein sequence ID" value="BAM68886.1"/>
    <property type="molecule type" value="Genomic_DNA"/>
</dbReference>
<keyword evidence="2" id="KW-1185">Reference proteome</keyword>
<dbReference type="GeneID" id="14515995"/>
<dbReference type="KEGG" id="vg:14515995"/>
<evidence type="ECO:0000313" key="2">
    <source>
        <dbReference type="Proteomes" id="UP000010365"/>
    </source>
</evidence>
<reference evidence="1 2" key="1">
    <citation type="journal article" date="2013" name="Genome Announc.">
        <title>Complete Genome Sequence of a Novel Myovirus Which Infects Atypical Strains of Edwardsiella tarda.</title>
        <authorList>
            <person name="Yasuike M."/>
            <person name="Sugaya E."/>
            <person name="Nakamura Y."/>
            <person name="Shigenobu Y."/>
            <person name="Kawato Y."/>
            <person name="Kai W."/>
            <person name="Nagai S."/>
            <person name="Fujiwara A."/>
            <person name="Sano M."/>
            <person name="Kobayashi T."/>
            <person name="Nakai T."/>
        </authorList>
    </citation>
    <scope>NUCLEOTIDE SEQUENCE [LARGE SCALE GENOMIC DNA]</scope>
</reference>
<proteinExistence type="predicted"/>
<sequence>MIHFTSVSHARWFVAAVQRDLDTVREARHDDDRAARKGGYFRDREYRKWSESVKDVEYGLRDLLDEAWTFIDTHHAPALAERYLQPRHAPVAT</sequence>
<dbReference type="OrthoDB" id="28996at10239"/>
<evidence type="ECO:0000313" key="1">
    <source>
        <dbReference type="EMBL" id="BAM68886.1"/>
    </source>
</evidence>
<accession>L0MYI7</accession>
<name>L0MYI7_9CAUD</name>